<evidence type="ECO:0000256" key="1">
    <source>
        <dbReference type="SAM" id="Phobius"/>
    </source>
</evidence>
<comment type="caution">
    <text evidence="2">The sequence shown here is derived from an EMBL/GenBank/DDBJ whole genome shotgun (WGS) entry which is preliminary data.</text>
</comment>
<name>A0AAD5R433_PARTN</name>
<keyword evidence="1" id="KW-0812">Transmembrane</keyword>
<dbReference type="EMBL" id="JAHQIW010006473">
    <property type="protein sequence ID" value="KAJ1369268.1"/>
    <property type="molecule type" value="Genomic_DNA"/>
</dbReference>
<accession>A0AAD5R433</accession>
<proteinExistence type="predicted"/>
<dbReference type="Proteomes" id="UP001196413">
    <property type="component" value="Unassembled WGS sequence"/>
</dbReference>
<evidence type="ECO:0000313" key="3">
    <source>
        <dbReference type="Proteomes" id="UP001196413"/>
    </source>
</evidence>
<gene>
    <name evidence="2" type="ORF">KIN20_030686</name>
</gene>
<organism evidence="2 3">
    <name type="scientific">Parelaphostrongylus tenuis</name>
    <name type="common">Meningeal worm</name>
    <dbReference type="NCBI Taxonomy" id="148309"/>
    <lineage>
        <taxon>Eukaryota</taxon>
        <taxon>Metazoa</taxon>
        <taxon>Ecdysozoa</taxon>
        <taxon>Nematoda</taxon>
        <taxon>Chromadorea</taxon>
        <taxon>Rhabditida</taxon>
        <taxon>Rhabditina</taxon>
        <taxon>Rhabditomorpha</taxon>
        <taxon>Strongyloidea</taxon>
        <taxon>Metastrongylidae</taxon>
        <taxon>Parelaphostrongylus</taxon>
    </lineage>
</organism>
<keyword evidence="1" id="KW-1133">Transmembrane helix</keyword>
<reference evidence="2" key="1">
    <citation type="submission" date="2021-06" db="EMBL/GenBank/DDBJ databases">
        <title>Parelaphostrongylus tenuis whole genome reference sequence.</title>
        <authorList>
            <person name="Garwood T.J."/>
            <person name="Larsen P.A."/>
            <person name="Fountain-Jones N.M."/>
            <person name="Garbe J.R."/>
            <person name="Macchietto M.G."/>
            <person name="Kania S.A."/>
            <person name="Gerhold R.W."/>
            <person name="Richards J.E."/>
            <person name="Wolf T.M."/>
        </authorList>
    </citation>
    <scope>NUCLEOTIDE SEQUENCE</scope>
    <source>
        <strain evidence="2">MNPRO001-30</strain>
        <tissue evidence="2">Meninges</tissue>
    </source>
</reference>
<protein>
    <submittedName>
        <fullName evidence="2">Uncharacterized protein</fullName>
    </submittedName>
</protein>
<sequence length="129" mass="14834">MENEASFLFDNGLSTEVAMDRLVNVGKTSIHNWDLQKTSIGYRCSVDKVLCRNLLLTSILSAVFLVVGSVSTEDQASILELTILYVIFLLSVHYVQWRMSKWSLMEKKRKALEALDHVTKVFLYNIIYR</sequence>
<keyword evidence="1" id="KW-0472">Membrane</keyword>
<feature type="transmembrane region" description="Helical" evidence="1">
    <location>
        <begin position="49"/>
        <end position="70"/>
    </location>
</feature>
<evidence type="ECO:0000313" key="2">
    <source>
        <dbReference type="EMBL" id="KAJ1369268.1"/>
    </source>
</evidence>
<feature type="transmembrane region" description="Helical" evidence="1">
    <location>
        <begin position="76"/>
        <end position="95"/>
    </location>
</feature>
<keyword evidence="3" id="KW-1185">Reference proteome</keyword>
<dbReference type="AlphaFoldDB" id="A0AAD5R433"/>